<dbReference type="GO" id="GO:0005886">
    <property type="term" value="C:plasma membrane"/>
    <property type="evidence" value="ECO:0007669"/>
    <property type="project" value="TreeGrafter"/>
</dbReference>
<evidence type="ECO:0000256" key="1">
    <source>
        <dbReference type="ARBA" id="ARBA00000900"/>
    </source>
</evidence>
<dbReference type="Gene3D" id="3.30.60.90">
    <property type="match status" value="1"/>
</dbReference>
<organism evidence="10 11">
    <name type="scientific">Drosophila virilis</name>
    <name type="common">Fruit fly</name>
    <dbReference type="NCBI Taxonomy" id="7244"/>
    <lineage>
        <taxon>Eukaryota</taxon>
        <taxon>Metazoa</taxon>
        <taxon>Ecdysozoa</taxon>
        <taxon>Arthropoda</taxon>
        <taxon>Hexapoda</taxon>
        <taxon>Insecta</taxon>
        <taxon>Pterygota</taxon>
        <taxon>Neoptera</taxon>
        <taxon>Endopterygota</taxon>
        <taxon>Diptera</taxon>
        <taxon>Brachycera</taxon>
        <taxon>Muscomorpha</taxon>
        <taxon>Ephydroidea</taxon>
        <taxon>Drosophilidae</taxon>
        <taxon>Drosophila</taxon>
    </lineage>
</organism>
<dbReference type="InterPro" id="IPR000433">
    <property type="entry name" value="Znf_ZZ"/>
</dbReference>
<keyword evidence="4" id="KW-0479">Metal-binding</keyword>
<dbReference type="GO" id="GO:0099536">
    <property type="term" value="P:synaptic signaling"/>
    <property type="evidence" value="ECO:0007669"/>
    <property type="project" value="TreeGrafter"/>
</dbReference>
<feature type="region of interest" description="Disordered" evidence="8">
    <location>
        <begin position="359"/>
        <end position="387"/>
    </location>
</feature>
<dbReference type="Proteomes" id="UP000008792">
    <property type="component" value="Unassembled WGS sequence"/>
</dbReference>
<sequence>MAPSSAHPPERHFGYVCCKCQTAAFAGRRYACWMCIGYQLCGSCYDSGQLPEAPEHKYFHPMEAHYTRAEYELYFGGESYVEANVPQSYKCALCDLYGFTSMQLYKHLSDMHRGHKDFDEYFSILYTRYAADASAATGRLTASSSGSGSVSGSGTISRSAIASASAFLRHVPSLPRPVLPVVSQQRAALDPAVSFREAVRMTQARRAALLEQQALNVLEELRWSNTNPRYYSSHCMNVLMRPQEQGQQQQQQQGQQQQLQQAAHHSQQQPVPPPARPDVSVLDARGMRSPKVSRIRSMPPAVRLGTLFPKPNNQLPRRAAEDDWVSYLAQSSTLLEQQQQQHRAERLLTSYADILREAPGEIRYQEKDKGKDKDKSKTKQGKDKAGADKSDLHKFLCLKLVPLEKAQRKLPPESHRVLFIEALLCSMLADEQLMPVTLQPAAIPKLTNALRKPKPKKEPLDEPSCSANSPAGIMERFYKNLDLYNKWLAEFSIKKLEKNTKIAAIPDMILQATHDPVVGVDSDMDPDTDERDEEDEVTIGGPATKAESGPKVVTVNVVDELSECDAEEEHEEETGEGEGEGDAEDVEDEDEDDYDDNSGSETSDSTIAMLVNEIDQVYGY</sequence>
<comment type="catalytic activity">
    <reaction evidence="1">
        <text>S-ubiquitinyl-[E2 ubiquitin-conjugating enzyme]-L-cysteine + [acceptor protein]-L-lysine = [E2 ubiquitin-conjugating enzyme]-L-cysteine + N(6)-ubiquitinyl-[acceptor protein]-L-lysine.</text>
        <dbReference type="EC" id="2.3.2.27"/>
    </reaction>
</comment>
<dbReference type="PROSITE" id="PS01357">
    <property type="entry name" value="ZF_ZZ_1"/>
    <property type="match status" value="1"/>
</dbReference>
<evidence type="ECO:0000259" key="9">
    <source>
        <dbReference type="PROSITE" id="PS50135"/>
    </source>
</evidence>
<dbReference type="KEGG" id="dvi:26531258"/>
<reference evidence="10 11" key="1">
    <citation type="journal article" date="2007" name="Nature">
        <title>Evolution of genes and genomes on the Drosophila phylogeny.</title>
        <authorList>
            <consortium name="Drosophila 12 Genomes Consortium"/>
            <person name="Clark A.G."/>
            <person name="Eisen M.B."/>
            <person name="Smith D.R."/>
            <person name="Bergman C.M."/>
            <person name="Oliver B."/>
            <person name="Markow T.A."/>
            <person name="Kaufman T.C."/>
            <person name="Kellis M."/>
            <person name="Gelbart W."/>
            <person name="Iyer V.N."/>
            <person name="Pollard D.A."/>
            <person name="Sackton T.B."/>
            <person name="Larracuente A.M."/>
            <person name="Singh N.D."/>
            <person name="Abad J.P."/>
            <person name="Abt D.N."/>
            <person name="Adryan B."/>
            <person name="Aguade M."/>
            <person name="Akashi H."/>
            <person name="Anderson W.W."/>
            <person name="Aquadro C.F."/>
            <person name="Ardell D.H."/>
            <person name="Arguello R."/>
            <person name="Artieri C.G."/>
            <person name="Barbash D.A."/>
            <person name="Barker D."/>
            <person name="Barsanti P."/>
            <person name="Batterham P."/>
            <person name="Batzoglou S."/>
            <person name="Begun D."/>
            <person name="Bhutkar A."/>
            <person name="Blanco E."/>
            <person name="Bosak S.A."/>
            <person name="Bradley R.K."/>
            <person name="Brand A.D."/>
            <person name="Brent M.R."/>
            <person name="Brooks A.N."/>
            <person name="Brown R.H."/>
            <person name="Butlin R.K."/>
            <person name="Caggese C."/>
            <person name="Calvi B.R."/>
            <person name="Bernardo de Carvalho A."/>
            <person name="Caspi A."/>
            <person name="Castrezana S."/>
            <person name="Celniker S.E."/>
            <person name="Chang J.L."/>
            <person name="Chapple C."/>
            <person name="Chatterji S."/>
            <person name="Chinwalla A."/>
            <person name="Civetta A."/>
            <person name="Clifton S.W."/>
            <person name="Comeron J.M."/>
            <person name="Costello J.C."/>
            <person name="Coyne J.A."/>
            <person name="Daub J."/>
            <person name="David R.G."/>
            <person name="Delcher A.L."/>
            <person name="Delehaunty K."/>
            <person name="Do C.B."/>
            <person name="Ebling H."/>
            <person name="Edwards K."/>
            <person name="Eickbush T."/>
            <person name="Evans J.D."/>
            <person name="Filipski A."/>
            <person name="Findeiss S."/>
            <person name="Freyhult E."/>
            <person name="Fulton L."/>
            <person name="Fulton R."/>
            <person name="Garcia A.C."/>
            <person name="Gardiner A."/>
            <person name="Garfield D.A."/>
            <person name="Garvin B.E."/>
            <person name="Gibson G."/>
            <person name="Gilbert D."/>
            <person name="Gnerre S."/>
            <person name="Godfrey J."/>
            <person name="Good R."/>
            <person name="Gotea V."/>
            <person name="Gravely B."/>
            <person name="Greenberg A.J."/>
            <person name="Griffiths-Jones S."/>
            <person name="Gross S."/>
            <person name="Guigo R."/>
            <person name="Gustafson E.A."/>
            <person name="Haerty W."/>
            <person name="Hahn M.W."/>
            <person name="Halligan D.L."/>
            <person name="Halpern A.L."/>
            <person name="Halter G.M."/>
            <person name="Han M.V."/>
            <person name="Heger A."/>
            <person name="Hillier L."/>
            <person name="Hinrichs A.S."/>
            <person name="Holmes I."/>
            <person name="Hoskins R.A."/>
            <person name="Hubisz M.J."/>
            <person name="Hultmark D."/>
            <person name="Huntley M.A."/>
            <person name="Jaffe D.B."/>
            <person name="Jagadeeshan S."/>
            <person name="Jeck W.R."/>
            <person name="Johnson J."/>
            <person name="Jones C.D."/>
            <person name="Jordan W.C."/>
            <person name="Karpen G.H."/>
            <person name="Kataoka E."/>
            <person name="Keightley P.D."/>
            <person name="Kheradpour P."/>
            <person name="Kirkness E.F."/>
            <person name="Koerich L.B."/>
            <person name="Kristiansen K."/>
            <person name="Kudrna D."/>
            <person name="Kulathinal R.J."/>
            <person name="Kumar S."/>
            <person name="Kwok R."/>
            <person name="Lander E."/>
            <person name="Langley C.H."/>
            <person name="Lapoint R."/>
            <person name="Lazzaro B.P."/>
            <person name="Lee S.J."/>
            <person name="Levesque L."/>
            <person name="Li R."/>
            <person name="Lin C.F."/>
            <person name="Lin M.F."/>
            <person name="Lindblad-Toh K."/>
            <person name="Llopart A."/>
            <person name="Long M."/>
            <person name="Low L."/>
            <person name="Lozovsky E."/>
            <person name="Lu J."/>
            <person name="Luo M."/>
            <person name="Machado C.A."/>
            <person name="Makalowski W."/>
            <person name="Marzo M."/>
            <person name="Matsuda M."/>
            <person name="Matzkin L."/>
            <person name="McAllister B."/>
            <person name="McBride C.S."/>
            <person name="McKernan B."/>
            <person name="McKernan K."/>
            <person name="Mendez-Lago M."/>
            <person name="Minx P."/>
            <person name="Mollenhauer M.U."/>
            <person name="Montooth K."/>
            <person name="Mount S.M."/>
            <person name="Mu X."/>
            <person name="Myers E."/>
            <person name="Negre B."/>
            <person name="Newfeld S."/>
            <person name="Nielsen R."/>
            <person name="Noor M.A."/>
            <person name="O'Grady P."/>
            <person name="Pachter L."/>
            <person name="Papaceit M."/>
            <person name="Parisi M.J."/>
            <person name="Parisi M."/>
            <person name="Parts L."/>
            <person name="Pedersen J.S."/>
            <person name="Pesole G."/>
            <person name="Phillippy A.M."/>
            <person name="Ponting C.P."/>
            <person name="Pop M."/>
            <person name="Porcelli D."/>
            <person name="Powell J.R."/>
            <person name="Prohaska S."/>
            <person name="Pruitt K."/>
            <person name="Puig M."/>
            <person name="Quesneville H."/>
            <person name="Ram K.R."/>
            <person name="Rand D."/>
            <person name="Rasmussen M.D."/>
            <person name="Reed L.K."/>
            <person name="Reenan R."/>
            <person name="Reily A."/>
            <person name="Remington K.A."/>
            <person name="Rieger T.T."/>
            <person name="Ritchie M.G."/>
            <person name="Robin C."/>
            <person name="Rogers Y.H."/>
            <person name="Rohde C."/>
            <person name="Rozas J."/>
            <person name="Rubenfield M.J."/>
            <person name="Ruiz A."/>
            <person name="Russo S."/>
            <person name="Salzberg S.L."/>
            <person name="Sanchez-Gracia A."/>
            <person name="Saranga D.J."/>
            <person name="Sato H."/>
            <person name="Schaeffer S.W."/>
            <person name="Schatz M.C."/>
            <person name="Schlenke T."/>
            <person name="Schwartz R."/>
            <person name="Segarra C."/>
            <person name="Singh R.S."/>
            <person name="Sirot L."/>
            <person name="Sirota M."/>
            <person name="Sisneros N.B."/>
            <person name="Smith C.D."/>
            <person name="Smith T.F."/>
            <person name="Spieth J."/>
            <person name="Stage D.E."/>
            <person name="Stark A."/>
            <person name="Stephan W."/>
            <person name="Strausberg R.L."/>
            <person name="Strempel S."/>
            <person name="Sturgill D."/>
            <person name="Sutton G."/>
            <person name="Sutton G.G."/>
            <person name="Tao W."/>
            <person name="Teichmann S."/>
            <person name="Tobari Y.N."/>
            <person name="Tomimura Y."/>
            <person name="Tsolas J.M."/>
            <person name="Valente V.L."/>
            <person name="Venter E."/>
            <person name="Venter J.C."/>
            <person name="Vicario S."/>
            <person name="Vieira F.G."/>
            <person name="Vilella A.J."/>
            <person name="Villasante A."/>
            <person name="Walenz B."/>
            <person name="Wang J."/>
            <person name="Wasserman M."/>
            <person name="Watts T."/>
            <person name="Wilson D."/>
            <person name="Wilson R.K."/>
            <person name="Wing R.A."/>
            <person name="Wolfner M.F."/>
            <person name="Wong A."/>
            <person name="Wong G.K."/>
            <person name="Wu C.I."/>
            <person name="Wu G."/>
            <person name="Yamamoto D."/>
            <person name="Yang H.P."/>
            <person name="Yang S.P."/>
            <person name="Yorke J.A."/>
            <person name="Yoshida K."/>
            <person name="Zdobnov E."/>
            <person name="Zhang P."/>
            <person name="Zhang Y."/>
            <person name="Zimin A.V."/>
            <person name="Baldwin J."/>
            <person name="Abdouelleil A."/>
            <person name="Abdulkadir J."/>
            <person name="Abebe A."/>
            <person name="Abera B."/>
            <person name="Abreu J."/>
            <person name="Acer S.C."/>
            <person name="Aftuck L."/>
            <person name="Alexander A."/>
            <person name="An P."/>
            <person name="Anderson E."/>
            <person name="Anderson S."/>
            <person name="Arachi H."/>
            <person name="Azer M."/>
            <person name="Bachantsang P."/>
            <person name="Barry A."/>
            <person name="Bayul T."/>
            <person name="Berlin A."/>
            <person name="Bessette D."/>
            <person name="Bloom T."/>
            <person name="Blye J."/>
            <person name="Boguslavskiy L."/>
            <person name="Bonnet C."/>
            <person name="Boukhgalter B."/>
            <person name="Bourzgui I."/>
            <person name="Brown A."/>
            <person name="Cahill P."/>
            <person name="Channer S."/>
            <person name="Cheshatsang Y."/>
            <person name="Chuda L."/>
            <person name="Citroen M."/>
            <person name="Collymore A."/>
            <person name="Cooke P."/>
            <person name="Costello M."/>
            <person name="D'Aco K."/>
            <person name="Daza R."/>
            <person name="De Haan G."/>
            <person name="DeGray S."/>
            <person name="DeMaso C."/>
            <person name="Dhargay N."/>
            <person name="Dooley K."/>
            <person name="Dooley E."/>
            <person name="Doricent M."/>
            <person name="Dorje P."/>
            <person name="Dorjee K."/>
            <person name="Dupes A."/>
            <person name="Elong R."/>
            <person name="Falk J."/>
            <person name="Farina A."/>
            <person name="Faro S."/>
            <person name="Ferguson D."/>
            <person name="Fisher S."/>
            <person name="Foley C.D."/>
            <person name="Franke A."/>
            <person name="Friedrich D."/>
            <person name="Gadbois L."/>
            <person name="Gearin G."/>
            <person name="Gearin C.R."/>
            <person name="Giannoukos G."/>
            <person name="Goode T."/>
            <person name="Graham J."/>
            <person name="Grandbois E."/>
            <person name="Grewal S."/>
            <person name="Gyaltsen K."/>
            <person name="Hafez N."/>
            <person name="Hagos B."/>
            <person name="Hall J."/>
            <person name="Henson C."/>
            <person name="Hollinger A."/>
            <person name="Honan T."/>
            <person name="Huard M.D."/>
            <person name="Hughes L."/>
            <person name="Hurhula B."/>
            <person name="Husby M.E."/>
            <person name="Kamat A."/>
            <person name="Kanga B."/>
            <person name="Kashin S."/>
            <person name="Khazanovich D."/>
            <person name="Kisner P."/>
            <person name="Lance K."/>
            <person name="Lara M."/>
            <person name="Lee W."/>
            <person name="Lennon N."/>
            <person name="Letendre F."/>
            <person name="LeVine R."/>
            <person name="Lipovsky A."/>
            <person name="Liu X."/>
            <person name="Liu J."/>
            <person name="Liu S."/>
            <person name="Lokyitsang T."/>
            <person name="Lokyitsang Y."/>
            <person name="Lubonja R."/>
            <person name="Lui A."/>
            <person name="MacDonald P."/>
            <person name="Magnisalis V."/>
            <person name="Maru K."/>
            <person name="Matthews C."/>
            <person name="McCusker W."/>
            <person name="McDonough S."/>
            <person name="Mehta T."/>
            <person name="Meldrim J."/>
            <person name="Meneus L."/>
            <person name="Mihai O."/>
            <person name="Mihalev A."/>
            <person name="Mihova T."/>
            <person name="Mittelman R."/>
            <person name="Mlenga V."/>
            <person name="Montmayeur A."/>
            <person name="Mulrain L."/>
            <person name="Navidi A."/>
            <person name="Naylor J."/>
            <person name="Negash T."/>
            <person name="Nguyen T."/>
            <person name="Nguyen N."/>
            <person name="Nicol R."/>
            <person name="Norbu C."/>
            <person name="Norbu N."/>
            <person name="Novod N."/>
            <person name="O'Neill B."/>
            <person name="Osman S."/>
            <person name="Markiewicz E."/>
            <person name="Oyono O.L."/>
            <person name="Patti C."/>
            <person name="Phunkhang P."/>
            <person name="Pierre F."/>
            <person name="Priest M."/>
            <person name="Raghuraman S."/>
            <person name="Rege F."/>
            <person name="Reyes R."/>
            <person name="Rise C."/>
            <person name="Rogov P."/>
            <person name="Ross K."/>
            <person name="Ryan E."/>
            <person name="Settipalli S."/>
            <person name="Shea T."/>
            <person name="Sherpa N."/>
            <person name="Shi L."/>
            <person name="Shih D."/>
            <person name="Sparrow T."/>
            <person name="Spaulding J."/>
            <person name="Stalker J."/>
            <person name="Stange-Thomann N."/>
            <person name="Stavropoulos S."/>
            <person name="Stone C."/>
            <person name="Strader C."/>
            <person name="Tesfaye S."/>
            <person name="Thomson T."/>
            <person name="Thoulutsang Y."/>
            <person name="Thoulutsang D."/>
            <person name="Topham K."/>
            <person name="Topping I."/>
            <person name="Tsamla T."/>
            <person name="Vassiliev H."/>
            <person name="Vo A."/>
            <person name="Wangchuk T."/>
            <person name="Wangdi T."/>
            <person name="Weiand M."/>
            <person name="Wilkinson J."/>
            <person name="Wilson A."/>
            <person name="Yadav S."/>
            <person name="Young G."/>
            <person name="Yu Q."/>
            <person name="Zembek L."/>
            <person name="Zhong D."/>
            <person name="Zimmer A."/>
            <person name="Zwirko Z."/>
            <person name="Jaffe D.B."/>
            <person name="Alvarez P."/>
            <person name="Brockman W."/>
            <person name="Butler J."/>
            <person name="Chin C."/>
            <person name="Gnerre S."/>
            <person name="Grabherr M."/>
            <person name="Kleber M."/>
            <person name="Mauceli E."/>
            <person name="MacCallum I."/>
        </authorList>
    </citation>
    <scope>NUCLEOTIDE SEQUENCE [LARGE SCALE GENOMIC DNA]</scope>
    <source>
        <strain evidence="11">Tucson 15010-1051.87</strain>
    </source>
</reference>
<keyword evidence="11" id="KW-1185">Reference proteome</keyword>
<dbReference type="GO" id="GO:0008270">
    <property type="term" value="F:zinc ion binding"/>
    <property type="evidence" value="ECO:0007669"/>
    <property type="project" value="UniProtKB-KW"/>
</dbReference>
<dbReference type="InParanoid" id="A0A0Q9WL27"/>
<keyword evidence="6" id="KW-0862">Zinc</keyword>
<evidence type="ECO:0000256" key="3">
    <source>
        <dbReference type="ARBA" id="ARBA00022679"/>
    </source>
</evidence>
<dbReference type="InterPro" id="IPR050774">
    <property type="entry name" value="KCMF1/Dystrophin"/>
</dbReference>
<feature type="domain" description="ZZ-type" evidence="9">
    <location>
        <begin position="12"/>
        <end position="70"/>
    </location>
</feature>
<keyword evidence="5 7" id="KW-0863">Zinc-finger</keyword>
<dbReference type="GO" id="GO:0061630">
    <property type="term" value="F:ubiquitin protein ligase activity"/>
    <property type="evidence" value="ECO:0007669"/>
    <property type="project" value="UniProtKB-EC"/>
</dbReference>
<feature type="region of interest" description="Disordered" evidence="8">
    <location>
        <begin position="516"/>
        <end position="608"/>
    </location>
</feature>
<protein>
    <recommendedName>
        <fullName evidence="2">RING-type E3 ubiquitin transferase</fullName>
        <ecNumber evidence="2">2.3.2.27</ecNumber>
    </recommendedName>
</protein>
<dbReference type="FunCoup" id="A0A0Q9WL27">
    <property type="interactions" value="3"/>
</dbReference>
<dbReference type="AlphaFoldDB" id="A0A0Q9WL27"/>
<gene>
    <name evidence="10" type="primary">Dvir\GJ26488</name>
    <name evidence="10" type="ORF">Dvir_GJ26488</name>
</gene>
<evidence type="ECO:0000256" key="6">
    <source>
        <dbReference type="ARBA" id="ARBA00022833"/>
    </source>
</evidence>
<dbReference type="CDD" id="cd02338">
    <property type="entry name" value="ZZ_PCMF_like"/>
    <property type="match status" value="1"/>
</dbReference>
<keyword evidence="3" id="KW-0808">Transferase</keyword>
<dbReference type="GO" id="GO:0045202">
    <property type="term" value="C:synapse"/>
    <property type="evidence" value="ECO:0007669"/>
    <property type="project" value="GOC"/>
</dbReference>
<accession>A0A0Q9WL27</accession>
<dbReference type="PANTHER" id="PTHR12268:SF13">
    <property type="entry name" value="E3 UBIQUITIN-PROTEIN LIGASE KCMF1"/>
    <property type="match status" value="1"/>
</dbReference>
<feature type="compositionally biased region" description="Low complexity" evidence="8">
    <location>
        <begin position="243"/>
        <end position="269"/>
    </location>
</feature>
<dbReference type="OrthoDB" id="7873042at2759"/>
<feature type="compositionally biased region" description="Acidic residues" evidence="8">
    <location>
        <begin position="522"/>
        <end position="537"/>
    </location>
</feature>
<dbReference type="PROSITE" id="PS50135">
    <property type="entry name" value="ZF_ZZ_2"/>
    <property type="match status" value="1"/>
</dbReference>
<dbReference type="GO" id="GO:0023051">
    <property type="term" value="P:regulation of signaling"/>
    <property type="evidence" value="ECO:0007669"/>
    <property type="project" value="UniProtKB-ARBA"/>
</dbReference>
<dbReference type="EC" id="2.3.2.27" evidence="2"/>
<evidence type="ECO:0000313" key="11">
    <source>
        <dbReference type="Proteomes" id="UP000008792"/>
    </source>
</evidence>
<name>A0A0Q9WL27_DROVI</name>
<evidence type="ECO:0000256" key="8">
    <source>
        <dbReference type="SAM" id="MobiDB-lite"/>
    </source>
</evidence>
<evidence type="ECO:0000313" key="10">
    <source>
        <dbReference type="EMBL" id="KRF81205.1"/>
    </source>
</evidence>
<evidence type="ECO:0000256" key="2">
    <source>
        <dbReference type="ARBA" id="ARBA00012483"/>
    </source>
</evidence>
<evidence type="ECO:0000256" key="4">
    <source>
        <dbReference type="ARBA" id="ARBA00022723"/>
    </source>
</evidence>
<dbReference type="SUPFAM" id="SSF57850">
    <property type="entry name" value="RING/U-box"/>
    <property type="match status" value="1"/>
</dbReference>
<evidence type="ECO:0000256" key="7">
    <source>
        <dbReference type="PROSITE-ProRule" id="PRU00228"/>
    </source>
</evidence>
<dbReference type="EMBL" id="CH940649">
    <property type="protein sequence ID" value="KRF81205.1"/>
    <property type="molecule type" value="Genomic_DNA"/>
</dbReference>
<proteinExistence type="predicted"/>
<dbReference type="PANTHER" id="PTHR12268">
    <property type="entry name" value="E3 UBIQUITIN-PROTEIN LIGASE KCMF1"/>
    <property type="match status" value="1"/>
</dbReference>
<dbReference type="Pfam" id="PF00569">
    <property type="entry name" value="ZZ"/>
    <property type="match status" value="1"/>
</dbReference>
<evidence type="ECO:0000256" key="5">
    <source>
        <dbReference type="ARBA" id="ARBA00022771"/>
    </source>
</evidence>
<feature type="region of interest" description="Disordered" evidence="8">
    <location>
        <begin position="242"/>
        <end position="296"/>
    </location>
</feature>
<dbReference type="InterPro" id="IPR043145">
    <property type="entry name" value="Znf_ZZ_sf"/>
</dbReference>
<feature type="compositionally biased region" description="Acidic residues" evidence="8">
    <location>
        <begin position="560"/>
        <end position="598"/>
    </location>
</feature>
<dbReference type="GO" id="GO:0010646">
    <property type="term" value="P:regulation of cell communication"/>
    <property type="evidence" value="ECO:0007669"/>
    <property type="project" value="UniProtKB-ARBA"/>
</dbReference>